<dbReference type="FunFam" id="3.30.50.10:FF:000039">
    <property type="entry name" value="Siderophore transcription factor SreA"/>
    <property type="match status" value="1"/>
</dbReference>
<feature type="compositionally biased region" description="Low complexity" evidence="11">
    <location>
        <begin position="434"/>
        <end position="449"/>
    </location>
</feature>
<evidence type="ECO:0000256" key="5">
    <source>
        <dbReference type="ARBA" id="ARBA00022833"/>
    </source>
</evidence>
<evidence type="ECO:0000313" key="14">
    <source>
        <dbReference type="Proteomes" id="UP000222788"/>
    </source>
</evidence>
<dbReference type="AlphaFoldDB" id="A0A2C5X1U2"/>
<dbReference type="GO" id="GO:0000981">
    <property type="term" value="F:DNA-binding transcription factor activity, RNA polymerase II-specific"/>
    <property type="evidence" value="ECO:0007669"/>
    <property type="project" value="TreeGrafter"/>
</dbReference>
<dbReference type="InterPro" id="IPR039355">
    <property type="entry name" value="Transcription_factor_GATA"/>
</dbReference>
<feature type="region of interest" description="Disordered" evidence="11">
    <location>
        <begin position="1"/>
        <end position="75"/>
    </location>
</feature>
<organism evidence="13 14">
    <name type="scientific">Ceratocystis fimbriata CBS 114723</name>
    <dbReference type="NCBI Taxonomy" id="1035309"/>
    <lineage>
        <taxon>Eukaryota</taxon>
        <taxon>Fungi</taxon>
        <taxon>Dikarya</taxon>
        <taxon>Ascomycota</taxon>
        <taxon>Pezizomycotina</taxon>
        <taxon>Sordariomycetes</taxon>
        <taxon>Hypocreomycetidae</taxon>
        <taxon>Microascales</taxon>
        <taxon>Ceratocystidaceae</taxon>
        <taxon>Ceratocystis</taxon>
    </lineage>
</organism>
<dbReference type="OrthoDB" id="515401at2759"/>
<dbReference type="InterPro" id="IPR000679">
    <property type="entry name" value="Znf_GATA"/>
</dbReference>
<evidence type="ECO:0000256" key="6">
    <source>
        <dbReference type="ARBA" id="ARBA00023015"/>
    </source>
</evidence>
<reference evidence="13 14" key="2">
    <citation type="journal article" date="2013" name="IMA Fungus">
        <title>IMA Genome-F 1: Ceratocystis fimbriata: Draft nuclear genome sequence for the plant pathogen, Ceratocystis fimbriata.</title>
        <authorList>
            <person name="Wilken P.M."/>
            <person name="Steenkamp E.T."/>
            <person name="Wingfield M.J."/>
            <person name="de Beer Z.W."/>
            <person name="Wingfield B.D."/>
        </authorList>
    </citation>
    <scope>NUCLEOTIDE SEQUENCE [LARGE SCALE GENOMIC DNA]</scope>
    <source>
        <strain evidence="13 14">CBS 114723</strain>
    </source>
</reference>
<evidence type="ECO:0000256" key="1">
    <source>
        <dbReference type="ARBA" id="ARBA00004123"/>
    </source>
</evidence>
<dbReference type="GO" id="GO:0045944">
    <property type="term" value="P:positive regulation of transcription by RNA polymerase II"/>
    <property type="evidence" value="ECO:0007669"/>
    <property type="project" value="TreeGrafter"/>
</dbReference>
<dbReference type="EMBL" id="APWK03000081">
    <property type="protein sequence ID" value="PHH51940.1"/>
    <property type="molecule type" value="Genomic_DNA"/>
</dbReference>
<evidence type="ECO:0000256" key="11">
    <source>
        <dbReference type="SAM" id="MobiDB-lite"/>
    </source>
</evidence>
<keyword evidence="8" id="KW-0539">Nucleus</keyword>
<dbReference type="GO" id="GO:0005634">
    <property type="term" value="C:nucleus"/>
    <property type="evidence" value="ECO:0007669"/>
    <property type="project" value="UniProtKB-SubCell"/>
</dbReference>
<dbReference type="Proteomes" id="UP000222788">
    <property type="component" value="Unassembled WGS sequence"/>
</dbReference>
<dbReference type="FunFam" id="3.30.50.10:FF:000007">
    <property type="entry name" value="Nitrogen regulatory AreA, N-terminal"/>
    <property type="match status" value="1"/>
</dbReference>
<comment type="caution">
    <text evidence="13">The sequence shown here is derived from an EMBL/GenBank/DDBJ whole genome shotgun (WGS) entry which is preliminary data.</text>
</comment>
<proteinExistence type="predicted"/>
<dbReference type="SUPFAM" id="SSF57716">
    <property type="entry name" value="Glucocorticoid receptor-like (DNA-binding domain)"/>
    <property type="match status" value="2"/>
</dbReference>
<dbReference type="GO" id="GO:0008270">
    <property type="term" value="F:zinc ion binding"/>
    <property type="evidence" value="ECO:0007669"/>
    <property type="project" value="UniProtKB-KW"/>
</dbReference>
<dbReference type="PANTHER" id="PTHR10071">
    <property type="entry name" value="TRANSCRIPTION FACTOR GATA FAMILY MEMBER"/>
    <property type="match status" value="1"/>
</dbReference>
<evidence type="ECO:0000313" key="13">
    <source>
        <dbReference type="EMBL" id="PHH51940.1"/>
    </source>
</evidence>
<feature type="domain" description="GATA-type" evidence="12">
    <location>
        <begin position="68"/>
        <end position="129"/>
    </location>
</feature>
<dbReference type="PROSITE" id="PS50114">
    <property type="entry name" value="GATA_ZN_FINGER_2"/>
    <property type="match status" value="2"/>
</dbReference>
<dbReference type="STRING" id="1035309.A0A2C5X1U2"/>
<dbReference type="InterPro" id="IPR013088">
    <property type="entry name" value="Znf_NHR/GATA"/>
</dbReference>
<evidence type="ECO:0000256" key="10">
    <source>
        <dbReference type="SAM" id="Coils"/>
    </source>
</evidence>
<feature type="compositionally biased region" description="Polar residues" evidence="11">
    <location>
        <begin position="201"/>
        <end position="213"/>
    </location>
</feature>
<feature type="compositionally biased region" description="Basic and acidic residues" evidence="11">
    <location>
        <begin position="293"/>
        <end position="303"/>
    </location>
</feature>
<evidence type="ECO:0000259" key="12">
    <source>
        <dbReference type="PROSITE" id="PS50114"/>
    </source>
</evidence>
<keyword evidence="5" id="KW-0862">Zinc</keyword>
<accession>A0A2C5X1U2</accession>
<reference evidence="13 14" key="1">
    <citation type="journal article" date="2013" name="Fungal Biol.">
        <title>Analysis of microsatellite markers in the genome of the plant pathogen Ceratocystis fimbriata.</title>
        <authorList>
            <person name="Simpson M.C."/>
            <person name="Wilken P.M."/>
            <person name="Coetzee M.P."/>
            <person name="Wingfield M.J."/>
            <person name="Wingfield B.D."/>
        </authorList>
    </citation>
    <scope>NUCLEOTIDE SEQUENCE [LARGE SCALE GENOMIC DNA]</scope>
    <source>
        <strain evidence="13 14">CBS 114723</strain>
    </source>
</reference>
<dbReference type="SMART" id="SM00401">
    <property type="entry name" value="ZnF_GATA"/>
    <property type="match status" value="2"/>
</dbReference>
<feature type="compositionally biased region" description="Polar residues" evidence="11">
    <location>
        <begin position="344"/>
        <end position="354"/>
    </location>
</feature>
<feature type="coiled-coil region" evidence="10">
    <location>
        <begin position="561"/>
        <end position="588"/>
    </location>
</feature>
<evidence type="ECO:0000256" key="4">
    <source>
        <dbReference type="ARBA" id="ARBA00022771"/>
    </source>
</evidence>
<dbReference type="PROSITE" id="PS00344">
    <property type="entry name" value="GATA_ZN_FINGER_1"/>
    <property type="match status" value="2"/>
</dbReference>
<keyword evidence="4 9" id="KW-0863">Zinc-finger</keyword>
<gene>
    <name evidence="13" type="primary">SREP</name>
    <name evidence="13" type="ORF">CFIMG_006047RA</name>
</gene>
<evidence type="ECO:0000256" key="2">
    <source>
        <dbReference type="ARBA" id="ARBA00022723"/>
    </source>
</evidence>
<dbReference type="GO" id="GO:0000978">
    <property type="term" value="F:RNA polymerase II cis-regulatory region sequence-specific DNA binding"/>
    <property type="evidence" value="ECO:0007669"/>
    <property type="project" value="TreeGrafter"/>
</dbReference>
<keyword evidence="6" id="KW-0805">Transcription regulation</keyword>
<keyword evidence="3" id="KW-0677">Repeat</keyword>
<sequence length="589" mass="62866">MKSKQRKSTSKKRRPLPGFDNATDENGDIHMQDTPPAQHGSNIPAGLEPSPPPSKNSASRASSALPSGQTGQVCSNCETTQTPLWRRSPQGATICNACGLYYKARNTARPTKLKKSPANPAPTDVGTSRVKICGSSSRQSGAVKGATYVSAEESTGTCPGGGKCNGTGGAEGCGGCPAFNNRVSKTARLNLLKGQGKSDNESGASTSAMSTSPDPKPEGPAPIDVAALEIQSQNSTVVIACQNCSTTITPLWRRDEAGRAICNACGLYYKLHGSHRPVTMKKAVIKRRKRTIPTHDSEHEGGEGTHTPGRSPEPSMERGTLNEDGSVNLGVRRRRPENAKESSDSMVIDSNPSPRLSGKQRRQAQAQSQRQEQNQNQRQNQNTSVQQYDAGQLPPSVKDERQPSNSPSPFLAHSRKRSFSTTEGLSPPNQHLQSAASDSSKRISSINSILNPANDGGAAEARYDDSHANTYSIKSTNVAMSQADHPGMRSPVSTGTSFVASPGSSSMYGGSSGNGGYPHNLLSQPPPPLSLPPGPLMHQMPMQAQSGRENSVEHETVISRRAALQEEARRMREMLARKEEELAALEYQQ</sequence>
<dbReference type="GO" id="GO:0000122">
    <property type="term" value="P:negative regulation of transcription by RNA polymerase II"/>
    <property type="evidence" value="ECO:0007669"/>
    <property type="project" value="TreeGrafter"/>
</dbReference>
<dbReference type="GO" id="GO:0034757">
    <property type="term" value="P:negative regulation of iron ion transport"/>
    <property type="evidence" value="ECO:0007669"/>
    <property type="project" value="UniProtKB-ARBA"/>
</dbReference>
<evidence type="ECO:0000256" key="3">
    <source>
        <dbReference type="ARBA" id="ARBA00022737"/>
    </source>
</evidence>
<dbReference type="CDD" id="cd00202">
    <property type="entry name" value="ZnF_GATA"/>
    <property type="match status" value="2"/>
</dbReference>
<feature type="compositionally biased region" description="Basic residues" evidence="11">
    <location>
        <begin position="1"/>
        <end position="15"/>
    </location>
</feature>
<evidence type="ECO:0000256" key="8">
    <source>
        <dbReference type="ARBA" id="ARBA00023242"/>
    </source>
</evidence>
<dbReference type="GO" id="GO:0006879">
    <property type="term" value="P:intracellular iron ion homeostasis"/>
    <property type="evidence" value="ECO:0007669"/>
    <property type="project" value="UniProtKB-ARBA"/>
</dbReference>
<keyword evidence="10" id="KW-0175">Coiled coil</keyword>
<keyword evidence="14" id="KW-1185">Reference proteome</keyword>
<dbReference type="Pfam" id="PF00320">
    <property type="entry name" value="GATA"/>
    <property type="match status" value="2"/>
</dbReference>
<keyword evidence="2" id="KW-0479">Metal-binding</keyword>
<dbReference type="PANTHER" id="PTHR10071:SF335">
    <property type="entry name" value="IRON-SENSING TRANSCRIPTIONAL REPRESSOR-RELATED"/>
    <property type="match status" value="1"/>
</dbReference>
<protein>
    <submittedName>
        <fullName evidence="13">GATA factor SREP</fullName>
    </submittedName>
</protein>
<comment type="subcellular location">
    <subcellularLocation>
        <location evidence="1">Nucleus</location>
    </subcellularLocation>
</comment>
<name>A0A2C5X1U2_9PEZI</name>
<feature type="region of interest" description="Disordered" evidence="11">
    <location>
        <begin position="284"/>
        <end position="461"/>
    </location>
</feature>
<dbReference type="Gene3D" id="3.30.50.10">
    <property type="entry name" value="Erythroid Transcription Factor GATA-1, subunit A"/>
    <property type="match status" value="2"/>
</dbReference>
<feature type="compositionally biased region" description="Polar residues" evidence="11">
    <location>
        <begin position="419"/>
        <end position="433"/>
    </location>
</feature>
<feature type="compositionally biased region" description="Pro residues" evidence="11">
    <location>
        <begin position="524"/>
        <end position="535"/>
    </location>
</feature>
<evidence type="ECO:0000256" key="7">
    <source>
        <dbReference type="ARBA" id="ARBA00023163"/>
    </source>
</evidence>
<dbReference type="PRINTS" id="PR00619">
    <property type="entry name" value="GATAZNFINGER"/>
</dbReference>
<feature type="compositionally biased region" description="Polar residues" evidence="11">
    <location>
        <begin position="55"/>
        <end position="75"/>
    </location>
</feature>
<feature type="domain" description="GATA-type" evidence="12">
    <location>
        <begin position="241"/>
        <end position="288"/>
    </location>
</feature>
<feature type="compositionally biased region" description="Low complexity" evidence="11">
    <location>
        <begin position="363"/>
        <end position="387"/>
    </location>
</feature>
<feature type="region of interest" description="Disordered" evidence="11">
    <location>
        <begin position="503"/>
        <end position="556"/>
    </location>
</feature>
<keyword evidence="7" id="KW-0804">Transcription</keyword>
<feature type="region of interest" description="Disordered" evidence="11">
    <location>
        <begin position="194"/>
        <end position="222"/>
    </location>
</feature>
<evidence type="ECO:0000256" key="9">
    <source>
        <dbReference type="PROSITE-ProRule" id="PRU00094"/>
    </source>
</evidence>